<sequence>MWLLPEMVHRFRPPYHRLYYVPSSRTTPHIQWRSPDALDTKRADKLAKEAGELWAPRLHTYTHARRASKGRALAKWQESQLEEDLPPQTAWHQDGKPGTTSATPIKDGLFNVGGATRR</sequence>
<evidence type="ECO:0000313" key="3">
    <source>
        <dbReference type="Proteomes" id="UP000799118"/>
    </source>
</evidence>
<evidence type="ECO:0000313" key="2">
    <source>
        <dbReference type="EMBL" id="KAE9385368.1"/>
    </source>
</evidence>
<name>A0A6A4GIQ4_9AGAR</name>
<reference evidence="2" key="1">
    <citation type="journal article" date="2019" name="Environ. Microbiol.">
        <title>Fungal ecological strategies reflected in gene transcription - a case study of two litter decomposers.</title>
        <authorList>
            <person name="Barbi F."/>
            <person name="Kohler A."/>
            <person name="Barry K."/>
            <person name="Baskaran P."/>
            <person name="Daum C."/>
            <person name="Fauchery L."/>
            <person name="Ihrmark K."/>
            <person name="Kuo A."/>
            <person name="LaButti K."/>
            <person name="Lipzen A."/>
            <person name="Morin E."/>
            <person name="Grigoriev I.V."/>
            <person name="Henrissat B."/>
            <person name="Lindahl B."/>
            <person name="Martin F."/>
        </authorList>
    </citation>
    <scope>NUCLEOTIDE SEQUENCE</scope>
    <source>
        <strain evidence="2">JB14</strain>
    </source>
</reference>
<keyword evidence="3" id="KW-1185">Reference proteome</keyword>
<dbReference type="Proteomes" id="UP000799118">
    <property type="component" value="Unassembled WGS sequence"/>
</dbReference>
<gene>
    <name evidence="2" type="ORF">BT96DRAFT_949895</name>
</gene>
<dbReference type="AlphaFoldDB" id="A0A6A4GIQ4"/>
<proteinExistence type="predicted"/>
<feature type="region of interest" description="Disordered" evidence="1">
    <location>
        <begin position="79"/>
        <end position="118"/>
    </location>
</feature>
<protein>
    <submittedName>
        <fullName evidence="2">Uncharacterized protein</fullName>
    </submittedName>
</protein>
<evidence type="ECO:0000256" key="1">
    <source>
        <dbReference type="SAM" id="MobiDB-lite"/>
    </source>
</evidence>
<accession>A0A6A4GIQ4</accession>
<dbReference type="EMBL" id="ML769994">
    <property type="protein sequence ID" value="KAE9385368.1"/>
    <property type="molecule type" value="Genomic_DNA"/>
</dbReference>
<organism evidence="2 3">
    <name type="scientific">Gymnopus androsaceus JB14</name>
    <dbReference type="NCBI Taxonomy" id="1447944"/>
    <lineage>
        <taxon>Eukaryota</taxon>
        <taxon>Fungi</taxon>
        <taxon>Dikarya</taxon>
        <taxon>Basidiomycota</taxon>
        <taxon>Agaricomycotina</taxon>
        <taxon>Agaricomycetes</taxon>
        <taxon>Agaricomycetidae</taxon>
        <taxon>Agaricales</taxon>
        <taxon>Marasmiineae</taxon>
        <taxon>Omphalotaceae</taxon>
        <taxon>Gymnopus</taxon>
    </lineage>
</organism>